<evidence type="ECO:0000313" key="2">
    <source>
        <dbReference type="EMBL" id="AFM12326.1"/>
    </source>
</evidence>
<dbReference type="EMBL" id="CP002959">
    <property type="protein sequence ID" value="AFM12326.1"/>
    <property type="molecule type" value="Genomic_DNA"/>
</dbReference>
<evidence type="ECO:0008006" key="4">
    <source>
        <dbReference type="Google" id="ProtNLM"/>
    </source>
</evidence>
<proteinExistence type="predicted"/>
<protein>
    <recommendedName>
        <fullName evidence="4">Outer membrane protein beta-barrel domain-containing protein</fullName>
    </recommendedName>
</protein>
<keyword evidence="1" id="KW-0732">Signal</keyword>
<gene>
    <name evidence="2" type="ordered locus">Turpa_1678</name>
</gene>
<dbReference type="HOGENOM" id="CLU_1271824_0_0_12"/>
<evidence type="ECO:0000313" key="3">
    <source>
        <dbReference type="Proteomes" id="UP000006048"/>
    </source>
</evidence>
<feature type="chain" id="PRO_5003686471" description="Outer membrane protein beta-barrel domain-containing protein" evidence="1">
    <location>
        <begin position="21"/>
        <end position="217"/>
    </location>
</feature>
<accession>I4B4W9</accession>
<name>I4B4W9_TURPD</name>
<dbReference type="Proteomes" id="UP000006048">
    <property type="component" value="Chromosome"/>
</dbReference>
<dbReference type="RefSeq" id="WP_014802837.1">
    <property type="nucleotide sequence ID" value="NC_018020.1"/>
</dbReference>
<dbReference type="STRING" id="869212.Turpa_1678"/>
<sequence>MRACAGFGGFLLLFSLALSAQPNTETLLPWQMAVTTGFASVAAGKDSLLADNRGAELGLVATLPWRFMNERESLVTLRAQTIAFPTAIETPSPAVAGERVKLTNASHSQLRLDARQIYELWGIHWALGLGVMVPVTSSIITPRGEYTFAEAGAIYTAAQGDLRKIDKSYAVYLRFGIDQKFLDDALLLGLGIDIQALEFPRTEQRVALNFYAGVRVW</sequence>
<reference evidence="2 3" key="1">
    <citation type="submission" date="2012-06" db="EMBL/GenBank/DDBJ databases">
        <title>The complete chromosome of genome of Turneriella parva DSM 21527.</title>
        <authorList>
            <consortium name="US DOE Joint Genome Institute (JGI-PGF)"/>
            <person name="Lucas S."/>
            <person name="Han J."/>
            <person name="Lapidus A."/>
            <person name="Bruce D."/>
            <person name="Goodwin L."/>
            <person name="Pitluck S."/>
            <person name="Peters L."/>
            <person name="Kyrpides N."/>
            <person name="Mavromatis K."/>
            <person name="Ivanova N."/>
            <person name="Mikhailova N."/>
            <person name="Chertkov O."/>
            <person name="Detter J.C."/>
            <person name="Tapia R."/>
            <person name="Han C."/>
            <person name="Land M."/>
            <person name="Hauser L."/>
            <person name="Markowitz V."/>
            <person name="Cheng J.-F."/>
            <person name="Hugenholtz P."/>
            <person name="Woyke T."/>
            <person name="Wu D."/>
            <person name="Gronow S."/>
            <person name="Wellnitz S."/>
            <person name="Brambilla E."/>
            <person name="Klenk H.-P."/>
            <person name="Eisen J.A."/>
        </authorList>
    </citation>
    <scope>NUCLEOTIDE SEQUENCE [LARGE SCALE GENOMIC DNA]</scope>
    <source>
        <strain evidence="3">ATCC BAA-1111 / DSM 21527 / NCTC 11395 / H</strain>
    </source>
</reference>
<organism evidence="2 3">
    <name type="scientific">Turneriella parva (strain ATCC BAA-1111 / DSM 21527 / NCTC 11395 / H)</name>
    <name type="common">Leptospira parva</name>
    <dbReference type="NCBI Taxonomy" id="869212"/>
    <lineage>
        <taxon>Bacteria</taxon>
        <taxon>Pseudomonadati</taxon>
        <taxon>Spirochaetota</taxon>
        <taxon>Spirochaetia</taxon>
        <taxon>Leptospirales</taxon>
        <taxon>Leptospiraceae</taxon>
        <taxon>Turneriella</taxon>
    </lineage>
</organism>
<evidence type="ECO:0000256" key="1">
    <source>
        <dbReference type="SAM" id="SignalP"/>
    </source>
</evidence>
<dbReference type="AlphaFoldDB" id="I4B4W9"/>
<keyword evidence="3" id="KW-1185">Reference proteome</keyword>
<dbReference type="KEGG" id="tpx:Turpa_1678"/>
<feature type="signal peptide" evidence="1">
    <location>
        <begin position="1"/>
        <end position="20"/>
    </location>
</feature>